<comment type="catalytic activity">
    <reaction evidence="4">
        <text>3',3'-c-di-GMP + H2O = 5'-phosphoguanylyl(3'-&gt;5')guanosine + H(+)</text>
        <dbReference type="Rhea" id="RHEA:24902"/>
        <dbReference type="ChEBI" id="CHEBI:15377"/>
        <dbReference type="ChEBI" id="CHEBI:15378"/>
        <dbReference type="ChEBI" id="CHEBI:58754"/>
        <dbReference type="ChEBI" id="CHEBI:58805"/>
        <dbReference type="EC" id="3.1.4.52"/>
    </reaction>
    <physiologicalReaction direction="left-to-right" evidence="4">
        <dbReference type="Rhea" id="RHEA:24903"/>
    </physiologicalReaction>
</comment>
<evidence type="ECO:0000259" key="6">
    <source>
        <dbReference type="PROSITE" id="PS50112"/>
    </source>
</evidence>
<reference evidence="9" key="1">
    <citation type="submission" date="2024-05" db="EMBL/GenBank/DDBJ databases">
        <title>Genome sequencing of novel strain.</title>
        <authorList>
            <person name="Ganbat D."/>
            <person name="Ganbat S."/>
            <person name="Lee S.-J."/>
        </authorList>
    </citation>
    <scope>NUCLEOTIDE SEQUENCE</scope>
    <source>
        <strain evidence="9">SMD15-11</strain>
    </source>
</reference>
<dbReference type="RefSeq" id="WP_369602143.1">
    <property type="nucleotide sequence ID" value="NZ_CP154858.1"/>
</dbReference>
<dbReference type="SUPFAM" id="SSF55073">
    <property type="entry name" value="Nucleotide cyclase"/>
    <property type="match status" value="1"/>
</dbReference>
<dbReference type="SUPFAM" id="SSF55785">
    <property type="entry name" value="PYP-like sensor domain (PAS domain)"/>
    <property type="match status" value="1"/>
</dbReference>
<dbReference type="FunFam" id="3.30.70.270:FF:000001">
    <property type="entry name" value="Diguanylate cyclase domain protein"/>
    <property type="match status" value="1"/>
</dbReference>
<dbReference type="AlphaFoldDB" id="A0AB39UXW3"/>
<evidence type="ECO:0000313" key="9">
    <source>
        <dbReference type="EMBL" id="XDT73147.1"/>
    </source>
</evidence>
<dbReference type="Pfam" id="PF12860">
    <property type="entry name" value="PAS_7"/>
    <property type="match status" value="1"/>
</dbReference>
<feature type="coiled-coil region" evidence="5">
    <location>
        <begin position="54"/>
        <end position="88"/>
    </location>
</feature>
<evidence type="ECO:0000256" key="2">
    <source>
        <dbReference type="ARBA" id="ARBA00012282"/>
    </source>
</evidence>
<proteinExistence type="predicted"/>
<dbReference type="InterPro" id="IPR043128">
    <property type="entry name" value="Rev_trsase/Diguanyl_cyclase"/>
</dbReference>
<dbReference type="GO" id="GO:0071732">
    <property type="term" value="P:cellular response to nitric oxide"/>
    <property type="evidence" value="ECO:0007669"/>
    <property type="project" value="UniProtKB-ARBA"/>
</dbReference>
<dbReference type="EMBL" id="CP154858">
    <property type="protein sequence ID" value="XDT73147.1"/>
    <property type="molecule type" value="Genomic_DNA"/>
</dbReference>
<evidence type="ECO:0000259" key="7">
    <source>
        <dbReference type="PROSITE" id="PS50883"/>
    </source>
</evidence>
<dbReference type="CDD" id="cd01948">
    <property type="entry name" value="EAL"/>
    <property type="match status" value="1"/>
</dbReference>
<dbReference type="GO" id="GO:0071111">
    <property type="term" value="F:cyclic-guanylate-specific phosphodiesterase activity"/>
    <property type="evidence" value="ECO:0007669"/>
    <property type="project" value="UniProtKB-EC"/>
</dbReference>
<dbReference type="PROSITE" id="PS50883">
    <property type="entry name" value="EAL"/>
    <property type="match status" value="1"/>
</dbReference>
<dbReference type="InterPro" id="IPR035965">
    <property type="entry name" value="PAS-like_dom_sf"/>
</dbReference>
<dbReference type="InterPro" id="IPR029787">
    <property type="entry name" value="Nucleotide_cyclase"/>
</dbReference>
<evidence type="ECO:0000259" key="8">
    <source>
        <dbReference type="PROSITE" id="PS50887"/>
    </source>
</evidence>
<dbReference type="PANTHER" id="PTHR44757">
    <property type="entry name" value="DIGUANYLATE CYCLASE DGCP"/>
    <property type="match status" value="1"/>
</dbReference>
<evidence type="ECO:0000256" key="3">
    <source>
        <dbReference type="ARBA" id="ARBA00022636"/>
    </source>
</evidence>
<sequence length="644" mass="73637">MTDWHSLLKRQMMRHLGQGSIRPELAPFLNAVNQAYHQFDEDRLLLERALELSSEELSSRYEELNKHVSELERTKRHLEQSLSLLNATLDATCDAIVVIDNDQRILVYNQTFLTMFDLGRDDLRDRSARRLYSILAAMIRNRDEFERYWALTRTAPEGAHECLVELNDGRFVACYSQPRWHQGVIRGRVWSLSDITELKRNEQQALFHSYYDALTELPNRTAFTERLSLAIERARRARTELAVVFLDLDGFKYINDTLGLEYGDELLRLAARRIVGRVGKDVTVARYGGDEFILLVENLNNSFDVSLLAERLRNALQQPFRLGQQDVHLTTSIGISLYPTDSDQAEALIRKADMAMYHAKSRGRNNCQFFATELEKLSAHRMQIRHSLRKALEDEAFELFYQPKIDLASGMAVGVEALIRWRKPEGGWIPPAEFIPAAEEYGLIVDIGEWVLEAACRQIQAWEGTPLENLSVAVNISARHFREAHLVEHVRSRLERYAIAPQQLEIEITESAVMENLNNTVQILNQLRDMGVRTAIDDFGTGYSSLNYLKSLPFDTLKIDKSFIDDLLTDTRNLTLVEAIINIAHSFGMKVVAEGVETLETIGTLSAYQCDIAQGYYYSRPVPAEELEIFVSGAPCPLPRRGHR</sequence>
<dbReference type="InterPro" id="IPR000014">
    <property type="entry name" value="PAS"/>
</dbReference>
<dbReference type="NCBIfam" id="TIGR00229">
    <property type="entry name" value="sensory_box"/>
    <property type="match status" value="1"/>
</dbReference>
<feature type="domain" description="PAS" evidence="6">
    <location>
        <begin position="81"/>
        <end position="135"/>
    </location>
</feature>
<dbReference type="EC" id="3.1.4.52" evidence="2"/>
<dbReference type="PANTHER" id="PTHR44757:SF2">
    <property type="entry name" value="BIOFILM ARCHITECTURE MAINTENANCE PROTEIN MBAA"/>
    <property type="match status" value="1"/>
</dbReference>
<dbReference type="Pfam" id="PF00990">
    <property type="entry name" value="GGDEF"/>
    <property type="match status" value="1"/>
</dbReference>
<dbReference type="SMART" id="SM00052">
    <property type="entry name" value="EAL"/>
    <property type="match status" value="1"/>
</dbReference>
<dbReference type="InterPro" id="IPR001633">
    <property type="entry name" value="EAL_dom"/>
</dbReference>
<dbReference type="Gene3D" id="3.30.70.270">
    <property type="match status" value="1"/>
</dbReference>
<protein>
    <recommendedName>
        <fullName evidence="2">cyclic-guanylate-specific phosphodiesterase</fullName>
        <ecNumber evidence="2">3.1.4.52</ecNumber>
    </recommendedName>
</protein>
<dbReference type="PROSITE" id="PS50887">
    <property type="entry name" value="GGDEF"/>
    <property type="match status" value="1"/>
</dbReference>
<comment type="cofactor">
    <cofactor evidence="1">
        <name>Mg(2+)</name>
        <dbReference type="ChEBI" id="CHEBI:18420"/>
    </cofactor>
</comment>
<dbReference type="Gene3D" id="3.20.20.450">
    <property type="entry name" value="EAL domain"/>
    <property type="match status" value="1"/>
</dbReference>
<evidence type="ECO:0000256" key="4">
    <source>
        <dbReference type="ARBA" id="ARBA00051114"/>
    </source>
</evidence>
<keyword evidence="3" id="KW-0973">c-di-GMP</keyword>
<dbReference type="FunFam" id="3.20.20.450:FF:000001">
    <property type="entry name" value="Cyclic di-GMP phosphodiesterase yahA"/>
    <property type="match status" value="1"/>
</dbReference>
<dbReference type="SMART" id="SM00267">
    <property type="entry name" value="GGDEF"/>
    <property type="match status" value="1"/>
</dbReference>
<dbReference type="CDD" id="cd00130">
    <property type="entry name" value="PAS"/>
    <property type="match status" value="1"/>
</dbReference>
<evidence type="ECO:0000256" key="1">
    <source>
        <dbReference type="ARBA" id="ARBA00001946"/>
    </source>
</evidence>
<evidence type="ECO:0000256" key="5">
    <source>
        <dbReference type="SAM" id="Coils"/>
    </source>
</evidence>
<dbReference type="Gene3D" id="3.30.450.20">
    <property type="entry name" value="PAS domain"/>
    <property type="match status" value="1"/>
</dbReference>
<dbReference type="NCBIfam" id="TIGR00254">
    <property type="entry name" value="GGDEF"/>
    <property type="match status" value="1"/>
</dbReference>
<dbReference type="Pfam" id="PF00563">
    <property type="entry name" value="EAL"/>
    <property type="match status" value="1"/>
</dbReference>
<organism evidence="9">
    <name type="scientific">Thermohahella caldifontis</name>
    <dbReference type="NCBI Taxonomy" id="3142973"/>
    <lineage>
        <taxon>Bacteria</taxon>
        <taxon>Pseudomonadati</taxon>
        <taxon>Pseudomonadota</taxon>
        <taxon>Gammaproteobacteria</taxon>
        <taxon>Oceanospirillales</taxon>
        <taxon>Hahellaceae</taxon>
        <taxon>Thermohahella</taxon>
    </lineage>
</organism>
<dbReference type="KEGG" id="tcd:AAIA72_03975"/>
<feature type="domain" description="EAL" evidence="7">
    <location>
        <begin position="381"/>
        <end position="635"/>
    </location>
</feature>
<name>A0AB39UXW3_9GAMM</name>
<gene>
    <name evidence="9" type="ORF">AAIA72_03975</name>
</gene>
<dbReference type="CDD" id="cd01949">
    <property type="entry name" value="GGDEF"/>
    <property type="match status" value="1"/>
</dbReference>
<dbReference type="InterPro" id="IPR035919">
    <property type="entry name" value="EAL_sf"/>
</dbReference>
<dbReference type="PROSITE" id="PS50112">
    <property type="entry name" value="PAS"/>
    <property type="match status" value="1"/>
</dbReference>
<keyword evidence="5" id="KW-0175">Coiled coil</keyword>
<dbReference type="SUPFAM" id="SSF141868">
    <property type="entry name" value="EAL domain-like"/>
    <property type="match status" value="1"/>
</dbReference>
<dbReference type="InterPro" id="IPR052155">
    <property type="entry name" value="Biofilm_reg_signaling"/>
</dbReference>
<feature type="domain" description="GGDEF" evidence="8">
    <location>
        <begin position="239"/>
        <end position="372"/>
    </location>
</feature>
<accession>A0AB39UXW3</accession>
<dbReference type="InterPro" id="IPR000160">
    <property type="entry name" value="GGDEF_dom"/>
</dbReference>